<sequence length="124" mass="12914">MGRGGGHSALINLLVAPGIRGAGPGLPLLAATRVAASRLPRRKDEPRVDGMLVSAVLLGMMANSIFTESLGAPANAAFTWLYLLLAWVLQARAQAGRLDASAPLPPYGTGSLAITRNTRRKSAK</sequence>
<evidence type="ECO:0000256" key="1">
    <source>
        <dbReference type="SAM" id="Phobius"/>
    </source>
</evidence>
<evidence type="ECO:0000313" key="2">
    <source>
        <dbReference type="EMBL" id="PZM92834.1"/>
    </source>
</evidence>
<dbReference type="EMBL" id="QGUI01000682">
    <property type="protein sequence ID" value="PZM92834.1"/>
    <property type="molecule type" value="Genomic_DNA"/>
</dbReference>
<proteinExistence type="predicted"/>
<keyword evidence="1" id="KW-0472">Membrane</keyword>
<accession>A0A2W4J1N9</accession>
<organism evidence="2">
    <name type="scientific">Thermocrispum agreste</name>
    <dbReference type="NCBI Taxonomy" id="37925"/>
    <lineage>
        <taxon>Bacteria</taxon>
        <taxon>Bacillati</taxon>
        <taxon>Actinomycetota</taxon>
        <taxon>Actinomycetes</taxon>
        <taxon>Pseudonocardiales</taxon>
        <taxon>Pseudonocardiaceae</taxon>
        <taxon>Thermocrispum</taxon>
    </lineage>
</organism>
<keyword evidence="1" id="KW-0812">Transmembrane</keyword>
<name>A0A2W4J1N9_9PSEU</name>
<keyword evidence="1" id="KW-1133">Transmembrane helix</keyword>
<reference evidence="2" key="1">
    <citation type="submission" date="2018-05" db="EMBL/GenBank/DDBJ databases">
        <authorList>
            <person name="Lanie J.A."/>
            <person name="Ng W.-L."/>
            <person name="Kazmierczak K.M."/>
            <person name="Andrzejewski T.M."/>
            <person name="Davidsen T.M."/>
            <person name="Wayne K.J."/>
            <person name="Tettelin H."/>
            <person name="Glass J.I."/>
            <person name="Rusch D."/>
            <person name="Podicherti R."/>
            <person name="Tsui H.-C.T."/>
            <person name="Winkler M.E."/>
        </authorList>
    </citation>
    <scope>NUCLEOTIDE SEQUENCE</scope>
    <source>
        <strain evidence="2">ZC4RG45</strain>
    </source>
</reference>
<comment type="caution">
    <text evidence="2">The sequence shown here is derived from an EMBL/GenBank/DDBJ whole genome shotgun (WGS) entry which is preliminary data.</text>
</comment>
<protein>
    <submittedName>
        <fullName evidence="2">Uncharacterized protein</fullName>
    </submittedName>
</protein>
<gene>
    <name evidence="2" type="ORF">DIU77_15670</name>
</gene>
<dbReference type="AlphaFoldDB" id="A0A2W4J1N9"/>
<feature type="transmembrane region" description="Helical" evidence="1">
    <location>
        <begin position="72"/>
        <end position="89"/>
    </location>
</feature>